<dbReference type="RefSeq" id="WP_018644061.1">
    <property type="nucleotide sequence ID" value="NZ_VLLA01000033.1"/>
</dbReference>
<gene>
    <name evidence="3" type="ORF">IQ16_07623</name>
</gene>
<protein>
    <submittedName>
        <fullName evidence="3">Glycosyltransferase involved in cell wall biosynthesis</fullName>
    </submittedName>
</protein>
<dbReference type="PANTHER" id="PTHR12526:SF638">
    <property type="entry name" value="SPORE COAT PROTEIN SA"/>
    <property type="match status" value="1"/>
</dbReference>
<dbReference type="InterPro" id="IPR001296">
    <property type="entry name" value="Glyco_trans_1"/>
</dbReference>
<feature type="domain" description="Glycosyl transferase family 1" evidence="1">
    <location>
        <begin position="218"/>
        <end position="367"/>
    </location>
</feature>
<dbReference type="PANTHER" id="PTHR12526">
    <property type="entry name" value="GLYCOSYLTRANSFERASE"/>
    <property type="match status" value="1"/>
</dbReference>
<dbReference type="Pfam" id="PF00534">
    <property type="entry name" value="Glycos_transf_1"/>
    <property type="match status" value="1"/>
</dbReference>
<dbReference type="CDD" id="cd03823">
    <property type="entry name" value="GT4_ExpE7-like"/>
    <property type="match status" value="1"/>
</dbReference>
<proteinExistence type="predicted"/>
<keyword evidence="3" id="KW-0808">Transferase</keyword>
<evidence type="ECO:0000313" key="4">
    <source>
        <dbReference type="Proteomes" id="UP000316291"/>
    </source>
</evidence>
<dbReference type="Pfam" id="PF13439">
    <property type="entry name" value="Glyco_transf_4"/>
    <property type="match status" value="1"/>
</dbReference>
<comment type="caution">
    <text evidence="3">The sequence shown here is derived from an EMBL/GenBank/DDBJ whole genome shotgun (WGS) entry which is preliminary data.</text>
</comment>
<dbReference type="OrthoDB" id="9807414at2"/>
<name>A0A562QW69_9BRAD</name>
<dbReference type="Proteomes" id="UP000316291">
    <property type="component" value="Unassembled WGS sequence"/>
</dbReference>
<dbReference type="AlphaFoldDB" id="A0A562QW69"/>
<evidence type="ECO:0000259" key="2">
    <source>
        <dbReference type="Pfam" id="PF13439"/>
    </source>
</evidence>
<keyword evidence="4" id="KW-1185">Reference proteome</keyword>
<dbReference type="SUPFAM" id="SSF53756">
    <property type="entry name" value="UDP-Glycosyltransferase/glycogen phosphorylase"/>
    <property type="match status" value="1"/>
</dbReference>
<evidence type="ECO:0000313" key="3">
    <source>
        <dbReference type="EMBL" id="TWI60366.1"/>
    </source>
</evidence>
<dbReference type="GO" id="GO:0016757">
    <property type="term" value="F:glycosyltransferase activity"/>
    <property type="evidence" value="ECO:0007669"/>
    <property type="project" value="InterPro"/>
</dbReference>
<feature type="domain" description="Glycosyltransferase subfamily 4-like N-terminal" evidence="2">
    <location>
        <begin position="19"/>
        <end position="195"/>
    </location>
</feature>
<organism evidence="3 4">
    <name type="scientific">Bradyrhizobium huanghuaihaiense</name>
    <dbReference type="NCBI Taxonomy" id="990078"/>
    <lineage>
        <taxon>Bacteria</taxon>
        <taxon>Pseudomonadati</taxon>
        <taxon>Pseudomonadota</taxon>
        <taxon>Alphaproteobacteria</taxon>
        <taxon>Hyphomicrobiales</taxon>
        <taxon>Nitrobacteraceae</taxon>
        <taxon>Bradyrhizobium</taxon>
    </lineage>
</organism>
<evidence type="ECO:0000259" key="1">
    <source>
        <dbReference type="Pfam" id="PF00534"/>
    </source>
</evidence>
<dbReference type="EMBL" id="VLLA01000033">
    <property type="protein sequence ID" value="TWI60366.1"/>
    <property type="molecule type" value="Genomic_DNA"/>
</dbReference>
<dbReference type="InterPro" id="IPR028098">
    <property type="entry name" value="Glyco_trans_4-like_N"/>
</dbReference>
<sequence>MKILITSSLYPTPLAPKVVGGAETFVRRLAETLVGQNDSVEVIRAASVSNQPMESCNGIDVYSAPVHNIYFPFAKQHSAPVRGIWHAVEDWQQMSEIVAARIKAFKPDILHSNNLSGLTTAVWRTAAELGIPVLHTLHDYYLTCPRCSRFSDGHACEASCMSCQLLTFRRRGATKHLDAVVGVSQRILDIHTRLGLFTQTPLKIVIRNASTADVGSEETAIVDGTVTFGFIGRLTEEKGIYNLVRAIATLPPERIRLVIAGHASESQRKQIKELAPNARIEFLGFVQPKQFYEQVNVVVVPSVWEDPSPLVVADAQAACKPLLGTPFGGIQESIKPGLTGWLTSPDPASIAKSILAIVESPEQIQEMSGRLKSGIDKWAFDDVVTGYRNTFDQIMRSRGMART</sequence>
<reference evidence="3 4" key="1">
    <citation type="journal article" date="2015" name="Stand. Genomic Sci.">
        <title>Genomic Encyclopedia of Bacterial and Archaeal Type Strains, Phase III: the genomes of soil and plant-associated and newly described type strains.</title>
        <authorList>
            <person name="Whitman W.B."/>
            <person name="Woyke T."/>
            <person name="Klenk H.P."/>
            <person name="Zhou Y."/>
            <person name="Lilburn T.G."/>
            <person name="Beck B.J."/>
            <person name="De Vos P."/>
            <person name="Vandamme P."/>
            <person name="Eisen J.A."/>
            <person name="Garrity G."/>
            <person name="Hugenholtz P."/>
            <person name="Kyrpides N.C."/>
        </authorList>
    </citation>
    <scope>NUCLEOTIDE SEQUENCE [LARGE SCALE GENOMIC DNA]</scope>
    <source>
        <strain evidence="3 4">CGMCC 1.10948</strain>
    </source>
</reference>
<accession>A0A562QW69</accession>
<dbReference type="Gene3D" id="3.40.50.2000">
    <property type="entry name" value="Glycogen Phosphorylase B"/>
    <property type="match status" value="2"/>
</dbReference>